<keyword evidence="10" id="KW-1185">Reference proteome</keyword>
<name>A0ABP9N4T6_9GAMM</name>
<dbReference type="RefSeq" id="WP_345487887.1">
    <property type="nucleotide sequence ID" value="NZ_BAABHY010000001.1"/>
</dbReference>
<evidence type="ECO:0000313" key="10">
    <source>
        <dbReference type="Proteomes" id="UP001500171"/>
    </source>
</evidence>
<dbReference type="EMBL" id="BAABHY010000001">
    <property type="protein sequence ID" value="GAA5104553.1"/>
    <property type="molecule type" value="Genomic_DNA"/>
</dbReference>
<keyword evidence="4" id="KW-0378">Hydrolase</keyword>
<dbReference type="InterPro" id="IPR051929">
    <property type="entry name" value="VirAsm_ModProt"/>
</dbReference>
<accession>A0ABP9N4T6</accession>
<keyword evidence="2" id="KW-0645">Protease</keyword>
<organism evidence="9 10">
    <name type="scientific">Orbus sasakiae</name>
    <dbReference type="NCBI Taxonomy" id="1078475"/>
    <lineage>
        <taxon>Bacteria</taxon>
        <taxon>Pseudomonadati</taxon>
        <taxon>Pseudomonadota</taxon>
        <taxon>Gammaproteobacteria</taxon>
        <taxon>Orbales</taxon>
        <taxon>Orbaceae</taxon>
        <taxon>Orbus</taxon>
    </lineage>
</organism>
<evidence type="ECO:0000256" key="4">
    <source>
        <dbReference type="ARBA" id="ARBA00022801"/>
    </source>
</evidence>
<evidence type="ECO:0000256" key="1">
    <source>
        <dbReference type="ARBA" id="ARBA00007074"/>
    </source>
</evidence>
<comment type="similarity">
    <text evidence="1">Belongs to the peptidase C40 family.</text>
</comment>
<dbReference type="Gene3D" id="3.90.1720.10">
    <property type="entry name" value="endopeptidase domain like (from Nostoc punctiforme)"/>
    <property type="match status" value="1"/>
</dbReference>
<evidence type="ECO:0000259" key="8">
    <source>
        <dbReference type="PROSITE" id="PS51935"/>
    </source>
</evidence>
<dbReference type="InterPro" id="IPR038765">
    <property type="entry name" value="Papain-like_cys_pep_sf"/>
</dbReference>
<dbReference type="InterPro" id="IPR000064">
    <property type="entry name" value="NLP_P60_dom"/>
</dbReference>
<protein>
    <submittedName>
        <fullName evidence="9">C40 family peptidase</fullName>
    </submittedName>
</protein>
<evidence type="ECO:0000256" key="2">
    <source>
        <dbReference type="ARBA" id="ARBA00022670"/>
    </source>
</evidence>
<proteinExistence type="inferred from homology"/>
<dbReference type="CDD" id="cd08073">
    <property type="entry name" value="MPN_NLPC_P60"/>
    <property type="match status" value="1"/>
</dbReference>
<dbReference type="Proteomes" id="UP001500171">
    <property type="component" value="Unassembled WGS sequence"/>
</dbReference>
<dbReference type="InterPro" id="IPR028090">
    <property type="entry name" value="JAB_dom_prok"/>
</dbReference>
<evidence type="ECO:0000256" key="7">
    <source>
        <dbReference type="ARBA" id="ARBA00023049"/>
    </source>
</evidence>
<comment type="caution">
    <text evidence="9">The sequence shown here is derived from an EMBL/GenBank/DDBJ whole genome shotgun (WGS) entry which is preliminary data.</text>
</comment>
<evidence type="ECO:0000256" key="6">
    <source>
        <dbReference type="ARBA" id="ARBA00022833"/>
    </source>
</evidence>
<evidence type="ECO:0000313" key="9">
    <source>
        <dbReference type="EMBL" id="GAA5104553.1"/>
    </source>
</evidence>
<evidence type="ECO:0000256" key="5">
    <source>
        <dbReference type="ARBA" id="ARBA00022807"/>
    </source>
</evidence>
<keyword evidence="5" id="KW-0788">Thiol protease</keyword>
<dbReference type="SUPFAM" id="SSF102712">
    <property type="entry name" value="JAB1/MPN domain"/>
    <property type="match status" value="1"/>
</dbReference>
<reference evidence="10" key="1">
    <citation type="journal article" date="2019" name="Int. J. Syst. Evol. Microbiol.">
        <title>The Global Catalogue of Microorganisms (GCM) 10K type strain sequencing project: providing services to taxonomists for standard genome sequencing and annotation.</title>
        <authorList>
            <consortium name="The Broad Institute Genomics Platform"/>
            <consortium name="The Broad Institute Genome Sequencing Center for Infectious Disease"/>
            <person name="Wu L."/>
            <person name="Ma J."/>
        </authorList>
    </citation>
    <scope>NUCLEOTIDE SEQUENCE [LARGE SCALE GENOMIC DNA]</scope>
    <source>
        <strain evidence="10">JCM 18050</strain>
    </source>
</reference>
<keyword evidence="6" id="KW-0862">Zinc</keyword>
<dbReference type="Pfam" id="PF00877">
    <property type="entry name" value="NLPC_P60"/>
    <property type="match status" value="1"/>
</dbReference>
<keyword evidence="3" id="KW-0479">Metal-binding</keyword>
<dbReference type="Gene3D" id="3.40.140.10">
    <property type="entry name" value="Cytidine Deaminase, domain 2"/>
    <property type="match status" value="1"/>
</dbReference>
<keyword evidence="7" id="KW-0482">Metalloprotease</keyword>
<dbReference type="PROSITE" id="PS51935">
    <property type="entry name" value="NLPC_P60"/>
    <property type="match status" value="1"/>
</dbReference>
<dbReference type="Pfam" id="PF14464">
    <property type="entry name" value="Prok-JAB"/>
    <property type="match status" value="1"/>
</dbReference>
<dbReference type="SUPFAM" id="SSF54001">
    <property type="entry name" value="Cysteine proteinases"/>
    <property type="match status" value="1"/>
</dbReference>
<evidence type="ECO:0000256" key="3">
    <source>
        <dbReference type="ARBA" id="ARBA00022723"/>
    </source>
</evidence>
<dbReference type="PANTHER" id="PTHR34858">
    <property type="entry name" value="CYSO-CYSTEINE PEPTIDASE"/>
    <property type="match status" value="1"/>
</dbReference>
<dbReference type="PANTHER" id="PTHR34858:SF1">
    <property type="entry name" value="CYSO-CYSTEINE PEPTIDASE"/>
    <property type="match status" value="1"/>
</dbReference>
<feature type="domain" description="NlpC/P60" evidence="8">
    <location>
        <begin position="85"/>
        <end position="223"/>
    </location>
</feature>
<sequence>MTMKKIILKHAIQCGDHESCGIVIDNMHYMPCVNIATDTLNHFEIAADDWIKAEEQGKITAIVHSHPNNGQPILSEADQFYQQKTAVDWWLVCNNQIFQFRYIQPLIGRDFQHGIMDCYTLFRDAYHLCGFDFPNYVRDDDWWNKGLDLYTEHIESNGFYQVKLSEIQEGDVILFSLISQKANHAAIYIGNNSILHHLPKRLSKRDLFSGYWLKNYHSIWRHKEWQSSNFTAILSNMAINTK</sequence>
<gene>
    <name evidence="9" type="ORF">GCM10023211_02390</name>
</gene>